<feature type="chain" id="PRO_5020602993" description="Secreted protein" evidence="2">
    <location>
        <begin position="35"/>
        <end position="177"/>
    </location>
</feature>
<keyword evidence="2" id="KW-0732">Signal</keyword>
<feature type="signal peptide" evidence="2">
    <location>
        <begin position="1"/>
        <end position="34"/>
    </location>
</feature>
<evidence type="ECO:0000313" key="4">
    <source>
        <dbReference type="Proteomes" id="UP000295781"/>
    </source>
</evidence>
<proteinExistence type="predicted"/>
<evidence type="ECO:0008006" key="5">
    <source>
        <dbReference type="Google" id="ProtNLM"/>
    </source>
</evidence>
<sequence length="177" mass="18158">MRNTVGNWLSRGSRSFVAAGVAALLSVMPAAASAEQDGARQQASPRGAPAAAGAGEGAPLSGAAAASGSGEWDRYSVEVYGMLVSRTGKTATLLPLVATTEEPVAAGTKAVLFRRIEDPKGATPTRWVEIARVTMKKIESTGNMQLTIDSEPEASPGAKGKAPGHFVKGARLKLAIQ</sequence>
<name>A0A4V0NE00_SORCE</name>
<dbReference type="EMBL" id="CP012670">
    <property type="protein sequence ID" value="AUX24442.1"/>
    <property type="molecule type" value="Genomic_DNA"/>
</dbReference>
<dbReference type="AlphaFoldDB" id="A0A4V0NE00"/>
<reference evidence="3 4" key="1">
    <citation type="submission" date="2015-09" db="EMBL/GenBank/DDBJ databases">
        <title>Sorangium comparison.</title>
        <authorList>
            <person name="Zaburannyi N."/>
            <person name="Bunk B."/>
            <person name="Overmann J."/>
            <person name="Mueller R."/>
        </authorList>
    </citation>
    <scope>NUCLEOTIDE SEQUENCE [LARGE SCALE GENOMIC DNA]</scope>
    <source>
        <strain evidence="3 4">So ceGT47</strain>
    </source>
</reference>
<dbReference type="OrthoDB" id="5520250at2"/>
<evidence type="ECO:0000313" key="3">
    <source>
        <dbReference type="EMBL" id="AUX24442.1"/>
    </source>
</evidence>
<protein>
    <recommendedName>
        <fullName evidence="5">Secreted protein</fullName>
    </recommendedName>
</protein>
<feature type="compositionally biased region" description="Low complexity" evidence="1">
    <location>
        <begin position="43"/>
        <end position="67"/>
    </location>
</feature>
<gene>
    <name evidence="3" type="ORF">SOCEGT47_049800</name>
</gene>
<dbReference type="Proteomes" id="UP000295781">
    <property type="component" value="Chromosome"/>
</dbReference>
<accession>A0A4V0NE00</accession>
<evidence type="ECO:0000256" key="2">
    <source>
        <dbReference type="SAM" id="SignalP"/>
    </source>
</evidence>
<feature type="region of interest" description="Disordered" evidence="1">
    <location>
        <begin position="36"/>
        <end position="67"/>
    </location>
</feature>
<organism evidence="3 4">
    <name type="scientific">Sorangium cellulosum</name>
    <name type="common">Polyangium cellulosum</name>
    <dbReference type="NCBI Taxonomy" id="56"/>
    <lineage>
        <taxon>Bacteria</taxon>
        <taxon>Pseudomonadati</taxon>
        <taxon>Myxococcota</taxon>
        <taxon>Polyangia</taxon>
        <taxon>Polyangiales</taxon>
        <taxon>Polyangiaceae</taxon>
        <taxon>Sorangium</taxon>
    </lineage>
</organism>
<dbReference type="RefSeq" id="WP_129350517.1">
    <property type="nucleotide sequence ID" value="NZ_CP012670.1"/>
</dbReference>
<evidence type="ECO:0000256" key="1">
    <source>
        <dbReference type="SAM" id="MobiDB-lite"/>
    </source>
</evidence>